<feature type="region of interest" description="Disordered" evidence="7">
    <location>
        <begin position="1535"/>
        <end position="1577"/>
    </location>
</feature>
<feature type="compositionally biased region" description="Low complexity" evidence="7">
    <location>
        <begin position="1553"/>
        <end position="1573"/>
    </location>
</feature>
<dbReference type="InterPro" id="IPR038765">
    <property type="entry name" value="Papain-like_cys_pep_sf"/>
</dbReference>
<dbReference type="Proteomes" id="UP000784793">
    <property type="component" value="Unassembled WGS sequence"/>
</dbReference>
<accession>A0A921FGL5</accession>
<protein>
    <submittedName>
        <fullName evidence="9">Phage tail tape measure protein</fullName>
    </submittedName>
</protein>
<evidence type="ECO:0000256" key="6">
    <source>
        <dbReference type="SAM" id="Coils"/>
    </source>
</evidence>
<evidence type="ECO:0000256" key="4">
    <source>
        <dbReference type="ARBA" id="ARBA00022801"/>
    </source>
</evidence>
<dbReference type="PANTHER" id="PTHR37813:SF1">
    <property type="entry name" value="FELS-2 PROPHAGE PROTEIN"/>
    <property type="match status" value="1"/>
</dbReference>
<dbReference type="EMBL" id="DYXB01000024">
    <property type="protein sequence ID" value="HJF09531.1"/>
    <property type="molecule type" value="Genomic_DNA"/>
</dbReference>
<keyword evidence="4" id="KW-0378">Hydrolase</keyword>
<keyword evidence="6" id="KW-0175">Coiled coil</keyword>
<dbReference type="GO" id="GO:0008234">
    <property type="term" value="F:cysteine-type peptidase activity"/>
    <property type="evidence" value="ECO:0007669"/>
    <property type="project" value="UniProtKB-KW"/>
</dbReference>
<comment type="caution">
    <text evidence="9">The sequence shown here is derived from an EMBL/GenBank/DDBJ whole genome shotgun (WGS) entry which is preliminary data.</text>
</comment>
<gene>
    <name evidence="9" type="ORF">K8V23_01805</name>
</gene>
<evidence type="ECO:0000256" key="3">
    <source>
        <dbReference type="ARBA" id="ARBA00022670"/>
    </source>
</evidence>
<comment type="similarity">
    <text evidence="1">Belongs to the peptidase C40 family.</text>
</comment>
<dbReference type="SUPFAM" id="SSF54001">
    <property type="entry name" value="Cysteine proteinases"/>
    <property type="match status" value="1"/>
</dbReference>
<dbReference type="Pfam" id="PF10145">
    <property type="entry name" value="PhageMin_Tail"/>
    <property type="match status" value="1"/>
</dbReference>
<feature type="domain" description="NlpC/P60" evidence="8">
    <location>
        <begin position="1889"/>
        <end position="2015"/>
    </location>
</feature>
<feature type="region of interest" description="Disordered" evidence="7">
    <location>
        <begin position="1356"/>
        <end position="1380"/>
    </location>
</feature>
<dbReference type="PANTHER" id="PTHR37813">
    <property type="entry name" value="FELS-2 PROPHAGE PROTEIN"/>
    <property type="match status" value="1"/>
</dbReference>
<organism evidence="9 10">
    <name type="scientific">Lactobacillus crispatus</name>
    <dbReference type="NCBI Taxonomy" id="47770"/>
    <lineage>
        <taxon>Bacteria</taxon>
        <taxon>Bacillati</taxon>
        <taxon>Bacillota</taxon>
        <taxon>Bacilli</taxon>
        <taxon>Lactobacillales</taxon>
        <taxon>Lactobacillaceae</taxon>
        <taxon>Lactobacillus</taxon>
    </lineage>
</organism>
<feature type="compositionally biased region" description="Basic residues" evidence="7">
    <location>
        <begin position="1362"/>
        <end position="1380"/>
    </location>
</feature>
<evidence type="ECO:0000313" key="9">
    <source>
        <dbReference type="EMBL" id="HJF09531.1"/>
    </source>
</evidence>
<feature type="compositionally biased region" description="Basic residues" evidence="7">
    <location>
        <begin position="1418"/>
        <end position="1433"/>
    </location>
</feature>
<dbReference type="Gene3D" id="3.90.1720.10">
    <property type="entry name" value="endopeptidase domain like (from Nostoc punctiforme)"/>
    <property type="match status" value="1"/>
</dbReference>
<evidence type="ECO:0000256" key="5">
    <source>
        <dbReference type="ARBA" id="ARBA00022807"/>
    </source>
</evidence>
<feature type="region of interest" description="Disordered" evidence="7">
    <location>
        <begin position="1415"/>
        <end position="1458"/>
    </location>
</feature>
<dbReference type="PROSITE" id="PS51935">
    <property type="entry name" value="NLPC_P60"/>
    <property type="match status" value="1"/>
</dbReference>
<sequence>MRIQNVMATSIKIDTVSATQSLRSMNTALKASTNAWKAEEVQAKSVGNYLKASQARYEGLGRSIDQAKEKIKLIQERQKALDLTTEDGRNSYNRYAKQLGITVKQLSSMTAQQERAKSAMQYQTSGLASLQSRYRSLNEVNSSYVKRLEAEGKKYEAAKTRLTSYKSAVENLTKQQKIQESELSRIASESGKASSAYHAQEVKVNQTATSISKLNSKVKSAQSEVNKLNPTGFNKIANGAKHVTNAADKMKSSLKNTWEHVKSGATAAAAGIGAVGAAAISGAKKAGNLEQSYKEITNLAVTGGEKQKEAIKNVSEMQRQGRAMSIQYGKSQQDIADSYEELVKRGYTTKQALGAMRTELQASVASGDDFKDVVAVSSTTLESFGMRAKTTAQMTYNTKRAVNELAYAADMTSTGFKDLGYGMSYVGSSAHQAGFGLSQTAAAMGILSNNGLEASKAGTGLNEVINRLSTATDNLLKGDKKNALAKLGIKPKEITTSTGKLKDLSTVFGVLNKHMQGMSKVQKINIMKSLFGMTGEQAGLILTKYNKQLGTLSKQTLKAGKDGDYVAKLAKKNSETAKMQMARLKMTGEAFSMTLGAKMLPAINKAGDSLVIFLTKTKDGKKLTQDFANGVGAVANGLVNLIKWATTHKTEVKWIFGGLLTGYSVVKGAQFLQFLNKTRLAMTELGVLDKSKTAIKGIGSAFKFTGKLAKAGGKGILKAGKAFGKSFVQSTKGAGDAVKSVGSLIGKGAKRVGSDIADSGKFLGKQLVKGFKGSVKLGKSIGSSLVNGTKNLVSKSISLGKRIGSAISKGAKSTLNFSKSLFGKGNSAGKLTGLLQSAHSAGGFKNLTTAGKIGTSTAGVGVAVDTATSIVKAIKDKAGSRKQYEDVGTAAGKGIGGAIGLWFGGPAGAAVGASIGAKVGKWGGDAVKSFTNGWKSKKPPKRFWSLENLGWSTKDTFTKIGKWGQGVGKKFGQGLAKGKSFAKKNAKELALTAVSPMLGIPALLYKNNPKFRKWANGVGKSVKKGFNSVKENVGNFNKSVSKNVGNFAKSVGKKYRQFTSSASKTFKKHWDQMYKHSSKGTKQIMRSTEKFGKNYVKINKKYGDETRKNFGSFSKRLKKNHGDLFKTIGQTTKTQLNIEKKRWSASWKNIRSFAGGVWKGLTKNAGDMYKSLNSKTHGGLGKVLTKFKSFGKSVGDFWNDLWKGVRDTFDRTIKGLKDAAGNVGKFFTGKLKVGNIHLADGTDWKKKYGYPAIVNDGSDSPETNNREGLIDTDGTLKIFPNVRNLKWWMLPGQHVVNAHDLATMFGSGVHLASGTLDFDLLKNYKIGDVKTPNLLSKLVKINSQSLKLKLKTYAEDKERHEKTKRRREKKDRKAKRTTRTRKGMEYLDSSFFTGGKSTGKIVSVSKSWLKKYLESKLPKRSRKRTRTTRHKSSSSRSSSRSRNTTTTRRERTSVSASVSGLSSVRSLAAAIKAVSGSHTAKITVSASSAKSVKSLKAALSKVKSKRIKVSISGTKSVKSLSSALKGVGRKSTLKGISSASSRLRTLSKRTKSTKSSIKGLSSANSKASKTNKTLASRLSKTSSKVKSLYKAAKKNKFGKEIKSQAEEAVKSLKGKGNFAKTFENMTKKFGKDLKSMSKDSRKEFKSMWSNIEKTSKSGENTTHKSLNSFSNKYRRGWKSLESGVSTTFNHFWTTMRKTAGKGLNKVIDVLNSGIGKIDTVIGNFGGNKNAVHKVGGVHYATGTGYFAGRRPITRPTWTILNDGNDSPETQNREGIYNKQTGELTVVSGRNVPKLLDSRHEVFNASEMRDLGFTHYASGTGYLKRLYDQAKHYWNNPTKTGDSLFGKITGLVGAINSLANGMLKDGKKHGTEWWSQLWKMVEDKVEDGGDATLTGLVKAMAKNGDGKIYQWGATGPKEFDCSGLVMYTLKKDFGIDYPHFSGNQYSVSQHISRSEAKPGDLVFWGRNGGIHVGAYDGHNQYYSAYGPNGTHGIGMMPLSSVVGYGKPLFARVRGLKQKDDKHEEVKANTKLQKLIKNQVGKGFWKTISKIADKFGDAGGAGNVKLTGDLTQKSLQLAKALK</sequence>
<dbReference type="NCBIfam" id="TIGR01760">
    <property type="entry name" value="tape_meas_TP901"/>
    <property type="match status" value="1"/>
</dbReference>
<evidence type="ECO:0000256" key="2">
    <source>
        <dbReference type="ARBA" id="ARBA00022612"/>
    </source>
</evidence>
<keyword evidence="3" id="KW-0645">Protease</keyword>
<keyword evidence="5" id="KW-0788">Thiol protease</keyword>
<dbReference type="InterPro" id="IPR010090">
    <property type="entry name" value="Phage_tape_meas"/>
</dbReference>
<reference evidence="9" key="1">
    <citation type="journal article" date="2021" name="PeerJ">
        <title>Extensive microbial diversity within the chicken gut microbiome revealed by metagenomics and culture.</title>
        <authorList>
            <person name="Gilroy R."/>
            <person name="Ravi A."/>
            <person name="Getino M."/>
            <person name="Pursley I."/>
            <person name="Horton D.L."/>
            <person name="Alikhan N.F."/>
            <person name="Baker D."/>
            <person name="Gharbi K."/>
            <person name="Hall N."/>
            <person name="Watson M."/>
            <person name="Adriaenssens E.M."/>
            <person name="Foster-Nyarko E."/>
            <person name="Jarju S."/>
            <person name="Secka A."/>
            <person name="Antonio M."/>
            <person name="Oren A."/>
            <person name="Chaudhuri R.R."/>
            <person name="La Ragione R."/>
            <person name="Hildebrand F."/>
            <person name="Pallen M.J."/>
        </authorList>
    </citation>
    <scope>NUCLEOTIDE SEQUENCE</scope>
    <source>
        <strain evidence="9">CHK194-22301</strain>
    </source>
</reference>
<evidence type="ECO:0000256" key="1">
    <source>
        <dbReference type="ARBA" id="ARBA00007074"/>
    </source>
</evidence>
<feature type="non-terminal residue" evidence="9">
    <location>
        <position position="2080"/>
    </location>
</feature>
<evidence type="ECO:0000259" key="8">
    <source>
        <dbReference type="PROSITE" id="PS51935"/>
    </source>
</evidence>
<evidence type="ECO:0000256" key="7">
    <source>
        <dbReference type="SAM" id="MobiDB-lite"/>
    </source>
</evidence>
<evidence type="ECO:0000313" key="10">
    <source>
        <dbReference type="Proteomes" id="UP000784793"/>
    </source>
</evidence>
<feature type="coiled-coil region" evidence="6">
    <location>
        <begin position="50"/>
        <end position="84"/>
    </location>
</feature>
<feature type="compositionally biased region" description="Low complexity" evidence="7">
    <location>
        <begin position="1434"/>
        <end position="1446"/>
    </location>
</feature>
<keyword evidence="2" id="KW-1188">Viral release from host cell</keyword>
<name>A0A921FGL5_9LACO</name>
<dbReference type="GO" id="GO:0006508">
    <property type="term" value="P:proteolysis"/>
    <property type="evidence" value="ECO:0007669"/>
    <property type="project" value="UniProtKB-KW"/>
</dbReference>
<dbReference type="InterPro" id="IPR000064">
    <property type="entry name" value="NLP_P60_dom"/>
</dbReference>
<proteinExistence type="inferred from homology"/>
<reference evidence="9" key="2">
    <citation type="submission" date="2021-09" db="EMBL/GenBank/DDBJ databases">
        <authorList>
            <person name="Gilroy R."/>
        </authorList>
    </citation>
    <scope>NUCLEOTIDE SEQUENCE</scope>
    <source>
        <strain evidence="9">CHK194-22301</strain>
    </source>
</reference>
<dbReference type="Pfam" id="PF00877">
    <property type="entry name" value="NLPC_P60"/>
    <property type="match status" value="1"/>
</dbReference>